<keyword evidence="4" id="KW-0597">Phosphoprotein</keyword>
<dbReference type="SUPFAM" id="SSF158472">
    <property type="entry name" value="HAMP domain-like"/>
    <property type="match status" value="1"/>
</dbReference>
<reference evidence="12 13" key="1">
    <citation type="submission" date="2012-02" db="EMBL/GenBank/DDBJ databases">
        <title>Shotgun genome sequence of Phaeospirillum photometricum DSM 122.</title>
        <authorList>
            <person name="Duquesne K."/>
            <person name="Sturgis J."/>
        </authorList>
    </citation>
    <scope>NUCLEOTIDE SEQUENCE [LARGE SCALE GENOMIC DNA]</scope>
    <source>
        <strain evidence="13">DSM122</strain>
    </source>
</reference>
<keyword evidence="6" id="KW-0418">Kinase</keyword>
<dbReference type="InterPro" id="IPR003661">
    <property type="entry name" value="HisK_dim/P_dom"/>
</dbReference>
<dbReference type="InterPro" id="IPR000700">
    <property type="entry name" value="PAS-assoc_C"/>
</dbReference>
<dbReference type="PANTHER" id="PTHR43304">
    <property type="entry name" value="PHYTOCHROME-LIKE PROTEIN CPH1"/>
    <property type="match status" value="1"/>
</dbReference>
<dbReference type="SMART" id="SM00387">
    <property type="entry name" value="HATPase_c"/>
    <property type="match status" value="1"/>
</dbReference>
<organism evidence="12 13">
    <name type="scientific">Pararhodospirillum photometricum DSM 122</name>
    <dbReference type="NCBI Taxonomy" id="1150469"/>
    <lineage>
        <taxon>Bacteria</taxon>
        <taxon>Pseudomonadati</taxon>
        <taxon>Pseudomonadota</taxon>
        <taxon>Alphaproteobacteria</taxon>
        <taxon>Rhodospirillales</taxon>
        <taxon>Rhodospirillaceae</taxon>
        <taxon>Pararhodospirillum</taxon>
    </lineage>
</organism>
<dbReference type="SMART" id="SM00304">
    <property type="entry name" value="HAMP"/>
    <property type="match status" value="1"/>
</dbReference>
<dbReference type="KEGG" id="rpm:RSPPHO_02506"/>
<feature type="domain" description="PAC" evidence="10">
    <location>
        <begin position="454"/>
        <end position="507"/>
    </location>
</feature>
<dbReference type="InterPro" id="IPR001610">
    <property type="entry name" value="PAC"/>
</dbReference>
<dbReference type="InterPro" id="IPR004358">
    <property type="entry name" value="Sig_transdc_His_kin-like_C"/>
</dbReference>
<accession>H6SMJ7</accession>
<dbReference type="InterPro" id="IPR003660">
    <property type="entry name" value="HAMP_dom"/>
</dbReference>
<evidence type="ECO:0000256" key="2">
    <source>
        <dbReference type="ARBA" id="ARBA00004370"/>
    </source>
</evidence>
<dbReference type="NCBIfam" id="TIGR00229">
    <property type="entry name" value="sensory_box"/>
    <property type="match status" value="2"/>
</dbReference>
<dbReference type="STRING" id="1150469.RSPPHO_02506"/>
<dbReference type="InterPro" id="IPR013655">
    <property type="entry name" value="PAS_fold_3"/>
</dbReference>
<feature type="domain" description="PAC" evidence="10">
    <location>
        <begin position="330"/>
        <end position="382"/>
    </location>
</feature>
<dbReference type="Gene3D" id="6.10.340.10">
    <property type="match status" value="1"/>
</dbReference>
<dbReference type="CDD" id="cd00130">
    <property type="entry name" value="PAS"/>
    <property type="match status" value="1"/>
</dbReference>
<dbReference type="InterPro" id="IPR036890">
    <property type="entry name" value="HATPase_C_sf"/>
</dbReference>
<dbReference type="eggNOG" id="COG4251">
    <property type="taxonomic scope" value="Bacteria"/>
</dbReference>
<proteinExistence type="predicted"/>
<dbReference type="InterPro" id="IPR005467">
    <property type="entry name" value="His_kinase_dom"/>
</dbReference>
<evidence type="ECO:0000256" key="6">
    <source>
        <dbReference type="ARBA" id="ARBA00022777"/>
    </source>
</evidence>
<dbReference type="CDD" id="cd00082">
    <property type="entry name" value="HisKA"/>
    <property type="match status" value="1"/>
</dbReference>
<feature type="transmembrane region" description="Helical" evidence="7">
    <location>
        <begin position="20"/>
        <end position="40"/>
    </location>
</feature>
<dbReference type="GO" id="GO:0016020">
    <property type="term" value="C:membrane"/>
    <property type="evidence" value="ECO:0007669"/>
    <property type="project" value="UniProtKB-SubCell"/>
</dbReference>
<keyword evidence="13" id="KW-1185">Reference proteome</keyword>
<dbReference type="Gene3D" id="2.10.70.100">
    <property type="match status" value="1"/>
</dbReference>
<dbReference type="InterPro" id="IPR000014">
    <property type="entry name" value="PAS"/>
</dbReference>
<dbReference type="SUPFAM" id="SSF47384">
    <property type="entry name" value="Homodimeric domain of signal transducing histidine kinase"/>
    <property type="match status" value="1"/>
</dbReference>
<dbReference type="RefSeq" id="WP_014415763.1">
    <property type="nucleotide sequence ID" value="NC_017059.1"/>
</dbReference>
<dbReference type="eggNOG" id="COG5000">
    <property type="taxonomic scope" value="Bacteria"/>
</dbReference>
<dbReference type="Pfam" id="PF00672">
    <property type="entry name" value="HAMP"/>
    <property type="match status" value="1"/>
</dbReference>
<dbReference type="HOGENOM" id="CLU_000445_114_71_5"/>
<evidence type="ECO:0000256" key="5">
    <source>
        <dbReference type="ARBA" id="ARBA00022679"/>
    </source>
</evidence>
<dbReference type="PATRIC" id="fig|1150469.3.peg.2849"/>
<evidence type="ECO:0000256" key="3">
    <source>
        <dbReference type="ARBA" id="ARBA00012438"/>
    </source>
</evidence>
<keyword evidence="7" id="KW-0472">Membrane</keyword>
<dbReference type="InterPro" id="IPR035965">
    <property type="entry name" value="PAS-like_dom_sf"/>
</dbReference>
<dbReference type="PROSITE" id="PS50113">
    <property type="entry name" value="PAC"/>
    <property type="match status" value="2"/>
</dbReference>
<keyword evidence="5 12" id="KW-0808">Transferase</keyword>
<dbReference type="Gene3D" id="3.30.450.20">
    <property type="entry name" value="PAS domain"/>
    <property type="match status" value="2"/>
</dbReference>
<dbReference type="SMART" id="SM00388">
    <property type="entry name" value="HisKA"/>
    <property type="match status" value="1"/>
</dbReference>
<dbReference type="OrthoDB" id="9764438at2"/>
<comment type="catalytic activity">
    <reaction evidence="1">
        <text>ATP + protein L-histidine = ADP + protein N-phospho-L-histidine.</text>
        <dbReference type="EC" id="2.7.13.3"/>
    </reaction>
</comment>
<dbReference type="InterPro" id="IPR052162">
    <property type="entry name" value="Sensor_kinase/Photoreceptor"/>
</dbReference>
<dbReference type="CDD" id="cd06225">
    <property type="entry name" value="HAMP"/>
    <property type="match status" value="1"/>
</dbReference>
<name>H6SMJ7_PARPM</name>
<dbReference type="SUPFAM" id="SSF55874">
    <property type="entry name" value="ATPase domain of HSP90 chaperone/DNA topoisomerase II/histidine kinase"/>
    <property type="match status" value="1"/>
</dbReference>
<sequence length="738" mass="82227">MWSLRKTPWHRSLRFKLITAALSVEMLMLALLLGNSYRVLSDATEERVRSRLEALGPMFDAAFSSRVFTRDKAELQAIVQTLTEGQRSDLPYILVYTLDGRLLAHAGTVEPSAVPLNASVASLTAAPVLSVERDLLLQGTRVGRVHFGLSVQSFLLSRDHLVMQSALIAVLEVVLSFVILALTSYLITRPLHPLVAASQKLTHGDYGVRLTFKTQDEMGQLADAFNGMAAAIEDKIATLKRTEDLLRTSQTALLGERRFLKTLLATIPQMIWLKNADGVYLACNREFELFFGASEEEIVGQTDHDFLDQNLADFFRERDLAAIEAGRPMVNEEWITYAVGGARVLLQTTKTPMIDEDGTLIGVLGIAYEITALRQNEIALQNSRESLKQAQKVAQIGSWDLDIPSGRLTWSEQTYRIFGLPPERPMDLETFFACLPRDDQAQVMTAWHAALDGTPYDIEHRILHQGTIRWVRQRAEVRFGPDGQPLKGTGTAQDVTDRKRAELKMMDSVEELTRSNAELERFAYIASHDLQEPLRSIVSFTQLIERRMGNDFPAEHRENFAFVVEAAKRMSLLIQDLLAVSRVASPGTGFTRVALADACTAALDNLRDGITQNHAEIVVKSLPEINGDSLQLMQVFQNLIGNALKFRHPGRRPKIVVRSQRKDQMWEISVTDNGIGIGPTSQDVFEMFCRLHPKTAYPGTGIGLTICKRIVARHGGTITMTSDDGQGTTFTFTLPVVP</sequence>
<evidence type="ECO:0000313" key="13">
    <source>
        <dbReference type="Proteomes" id="UP000033220"/>
    </source>
</evidence>
<evidence type="ECO:0000259" key="8">
    <source>
        <dbReference type="PROSITE" id="PS50109"/>
    </source>
</evidence>
<feature type="domain" description="PAS" evidence="9">
    <location>
        <begin position="256"/>
        <end position="326"/>
    </location>
</feature>
<comment type="subcellular location">
    <subcellularLocation>
        <location evidence="2">Membrane</location>
    </subcellularLocation>
</comment>
<dbReference type="SMART" id="SM00086">
    <property type="entry name" value="PAC"/>
    <property type="match status" value="2"/>
</dbReference>
<feature type="domain" description="HAMP" evidence="11">
    <location>
        <begin position="185"/>
        <end position="237"/>
    </location>
</feature>
<dbReference type="Pfam" id="PF08448">
    <property type="entry name" value="PAS_4"/>
    <property type="match status" value="1"/>
</dbReference>
<dbReference type="Pfam" id="PF02518">
    <property type="entry name" value="HATPase_c"/>
    <property type="match status" value="1"/>
</dbReference>
<dbReference type="EMBL" id="HE663493">
    <property type="protein sequence ID" value="CCG09132.1"/>
    <property type="molecule type" value="Genomic_DNA"/>
</dbReference>
<evidence type="ECO:0000259" key="10">
    <source>
        <dbReference type="PROSITE" id="PS50113"/>
    </source>
</evidence>
<evidence type="ECO:0000259" key="9">
    <source>
        <dbReference type="PROSITE" id="PS50112"/>
    </source>
</evidence>
<evidence type="ECO:0000259" key="11">
    <source>
        <dbReference type="PROSITE" id="PS50885"/>
    </source>
</evidence>
<dbReference type="PROSITE" id="PS50885">
    <property type="entry name" value="HAMP"/>
    <property type="match status" value="1"/>
</dbReference>
<dbReference type="FunFam" id="3.30.565.10:FF:000006">
    <property type="entry name" value="Sensor histidine kinase WalK"/>
    <property type="match status" value="1"/>
</dbReference>
<dbReference type="Proteomes" id="UP000033220">
    <property type="component" value="Chromosome DSM 122"/>
</dbReference>
<dbReference type="InterPro" id="IPR003594">
    <property type="entry name" value="HATPase_dom"/>
</dbReference>
<dbReference type="EC" id="2.7.13.3" evidence="3"/>
<protein>
    <recommendedName>
        <fullName evidence="3">histidine kinase</fullName>
        <ecNumber evidence="3">2.7.13.3</ecNumber>
    </recommendedName>
</protein>
<evidence type="ECO:0000256" key="7">
    <source>
        <dbReference type="SAM" id="Phobius"/>
    </source>
</evidence>
<feature type="domain" description="Histidine kinase" evidence="8">
    <location>
        <begin position="525"/>
        <end position="738"/>
    </location>
</feature>
<dbReference type="AlphaFoldDB" id="H6SMJ7"/>
<dbReference type="Gene3D" id="3.30.565.10">
    <property type="entry name" value="Histidine kinase-like ATPase, C-terminal domain"/>
    <property type="match status" value="1"/>
</dbReference>
<keyword evidence="7" id="KW-0812">Transmembrane</keyword>
<keyword evidence="7" id="KW-1133">Transmembrane helix</keyword>
<dbReference type="GO" id="GO:0000155">
    <property type="term" value="F:phosphorelay sensor kinase activity"/>
    <property type="evidence" value="ECO:0007669"/>
    <property type="project" value="InterPro"/>
</dbReference>
<dbReference type="Pfam" id="PF08447">
    <property type="entry name" value="PAS_3"/>
    <property type="match status" value="1"/>
</dbReference>
<dbReference type="PROSITE" id="PS50109">
    <property type="entry name" value="HIS_KIN"/>
    <property type="match status" value="1"/>
</dbReference>
<dbReference type="SUPFAM" id="SSF55785">
    <property type="entry name" value="PYP-like sensor domain (PAS domain)"/>
    <property type="match status" value="2"/>
</dbReference>
<dbReference type="PANTHER" id="PTHR43304:SF1">
    <property type="entry name" value="PAC DOMAIN-CONTAINING PROTEIN"/>
    <property type="match status" value="1"/>
</dbReference>
<dbReference type="InterPro" id="IPR013656">
    <property type="entry name" value="PAS_4"/>
</dbReference>
<evidence type="ECO:0000256" key="1">
    <source>
        <dbReference type="ARBA" id="ARBA00000085"/>
    </source>
</evidence>
<dbReference type="SMART" id="SM00091">
    <property type="entry name" value="PAS"/>
    <property type="match status" value="2"/>
</dbReference>
<dbReference type="PROSITE" id="PS50112">
    <property type="entry name" value="PAS"/>
    <property type="match status" value="1"/>
</dbReference>
<dbReference type="Gene3D" id="1.10.287.130">
    <property type="match status" value="1"/>
</dbReference>
<dbReference type="InterPro" id="IPR036097">
    <property type="entry name" value="HisK_dim/P_sf"/>
</dbReference>
<dbReference type="PRINTS" id="PR00344">
    <property type="entry name" value="BCTRLSENSOR"/>
</dbReference>
<dbReference type="Pfam" id="PF00512">
    <property type="entry name" value="HisKA"/>
    <property type="match status" value="1"/>
</dbReference>
<evidence type="ECO:0000313" key="12">
    <source>
        <dbReference type="EMBL" id="CCG09132.1"/>
    </source>
</evidence>
<evidence type="ECO:0000256" key="4">
    <source>
        <dbReference type="ARBA" id="ARBA00022553"/>
    </source>
</evidence>
<gene>
    <name evidence="12" type="ORF">RSPPHO_02506</name>
</gene>
<feature type="transmembrane region" description="Helical" evidence="7">
    <location>
        <begin position="166"/>
        <end position="187"/>
    </location>
</feature>